<protein>
    <submittedName>
        <fullName evidence="1">Uncharacterized protein</fullName>
    </submittedName>
</protein>
<accession>A0ABN3VKV3</accession>
<proteinExistence type="predicted"/>
<dbReference type="RefSeq" id="WP_344685170.1">
    <property type="nucleotide sequence ID" value="NZ_BAAAUX010000029.1"/>
</dbReference>
<gene>
    <name evidence="1" type="ORF">GCM10010470_58270</name>
</gene>
<dbReference type="EMBL" id="BAAAUX010000029">
    <property type="protein sequence ID" value="GAA2815195.1"/>
    <property type="molecule type" value="Genomic_DNA"/>
</dbReference>
<organism evidence="1 2">
    <name type="scientific">Saccharopolyspora taberi</name>
    <dbReference type="NCBI Taxonomy" id="60895"/>
    <lineage>
        <taxon>Bacteria</taxon>
        <taxon>Bacillati</taxon>
        <taxon>Actinomycetota</taxon>
        <taxon>Actinomycetes</taxon>
        <taxon>Pseudonocardiales</taxon>
        <taxon>Pseudonocardiaceae</taxon>
        <taxon>Saccharopolyspora</taxon>
    </lineage>
</organism>
<reference evidence="1 2" key="1">
    <citation type="journal article" date="2019" name="Int. J. Syst. Evol. Microbiol.">
        <title>The Global Catalogue of Microorganisms (GCM) 10K type strain sequencing project: providing services to taxonomists for standard genome sequencing and annotation.</title>
        <authorList>
            <consortium name="The Broad Institute Genomics Platform"/>
            <consortium name="The Broad Institute Genome Sequencing Center for Infectious Disease"/>
            <person name="Wu L."/>
            <person name="Ma J."/>
        </authorList>
    </citation>
    <scope>NUCLEOTIDE SEQUENCE [LARGE SCALE GENOMIC DNA]</scope>
    <source>
        <strain evidence="1 2">JCM 9383</strain>
    </source>
</reference>
<comment type="caution">
    <text evidence="1">The sequence shown here is derived from an EMBL/GenBank/DDBJ whole genome shotgun (WGS) entry which is preliminary data.</text>
</comment>
<evidence type="ECO:0000313" key="2">
    <source>
        <dbReference type="Proteomes" id="UP001500979"/>
    </source>
</evidence>
<evidence type="ECO:0000313" key="1">
    <source>
        <dbReference type="EMBL" id="GAA2815195.1"/>
    </source>
</evidence>
<name>A0ABN3VKV3_9PSEU</name>
<keyword evidence="2" id="KW-1185">Reference proteome</keyword>
<dbReference type="Proteomes" id="UP001500979">
    <property type="component" value="Unassembled WGS sequence"/>
</dbReference>
<sequence length="228" mass="24324">MNARTWIAGAVAVAGAIGLGGFVLAEPEPPPVAAPVDREMPWPPPRAKPVERTEPEFRAAIEDLSGYVGSVFPRLVPEATGIRSAVDWQSTLSLPGETGVGINVRYSDAFGPITAVVRVSAPTTVKEPPRRECENDPISTMAPADCRVLPQPDGSALVDVLFKSKDEPMMPPTIRSVEHYRTDGSVVSATAYLYDIHLAEEQVLRSEIALTSGQLTALATDPRLTLAG</sequence>